<feature type="compositionally biased region" description="Polar residues" evidence="12">
    <location>
        <begin position="774"/>
        <end position="783"/>
    </location>
</feature>
<keyword evidence="7" id="KW-0539">Nucleus</keyword>
<reference key="1">
    <citation type="submission" date="2019-01" db="UniProtKB">
        <authorList>
            <consortium name="RefSeq"/>
        </authorList>
    </citation>
    <scope>IDENTIFICATION</scope>
</reference>
<comment type="similarity">
    <text evidence="2">Belongs to the constitutive coactivator of PPAR-gamma family.</text>
</comment>
<accession>A0A3Q7NL34</accession>
<evidence type="ECO:0000256" key="3">
    <source>
        <dbReference type="ARBA" id="ARBA00022782"/>
    </source>
</evidence>
<evidence type="ECO:0000256" key="5">
    <source>
        <dbReference type="ARBA" id="ARBA00023159"/>
    </source>
</evidence>
<feature type="region of interest" description="Disordered" evidence="12">
    <location>
        <begin position="333"/>
        <end position="370"/>
    </location>
</feature>
<reference evidence="14" key="2">
    <citation type="submission" date="2025-08" db="UniProtKB">
        <authorList>
            <consortium name="RefSeq"/>
        </authorList>
    </citation>
    <scope>IDENTIFICATION</scope>
    <source>
        <tissue evidence="14">Blood</tissue>
    </source>
</reference>
<evidence type="ECO:0000256" key="9">
    <source>
        <dbReference type="ARBA" id="ARBA00065429"/>
    </source>
</evidence>
<evidence type="ECO:0000256" key="4">
    <source>
        <dbReference type="ARBA" id="ARBA00023015"/>
    </source>
</evidence>
<keyword evidence="3" id="KW-0221">Differentiation</keyword>
<evidence type="ECO:0000256" key="1">
    <source>
        <dbReference type="ARBA" id="ARBA00004123"/>
    </source>
</evidence>
<keyword evidence="6" id="KW-0804">Transcription</keyword>
<comment type="subunit">
    <text evidence="9">Interacts with ESR1 and RXRA. Interacts with PPARG; in a ligand-independent manner.</text>
</comment>
<dbReference type="InterPro" id="IPR026784">
    <property type="entry name" value="Coact_PPARg"/>
</dbReference>
<feature type="region of interest" description="Disordered" evidence="12">
    <location>
        <begin position="765"/>
        <end position="818"/>
    </location>
</feature>
<evidence type="ECO:0000256" key="11">
    <source>
        <dbReference type="ARBA" id="ARBA00081567"/>
    </source>
</evidence>
<evidence type="ECO:0000313" key="14">
    <source>
        <dbReference type="RefSeq" id="XP_025722295.1"/>
    </source>
</evidence>
<protein>
    <recommendedName>
        <fullName evidence="10">Constitutive coactivator of peroxisome proliferator-activated receptor gamma</fullName>
    </recommendedName>
    <alternativeName>
        <fullName evidence="11">Protein FAM120B</fullName>
    </alternativeName>
</protein>
<dbReference type="CTD" id="84498"/>
<dbReference type="GO" id="GO:0045444">
    <property type="term" value="P:fat cell differentiation"/>
    <property type="evidence" value="ECO:0007669"/>
    <property type="project" value="TreeGrafter"/>
</dbReference>
<evidence type="ECO:0000313" key="13">
    <source>
        <dbReference type="Proteomes" id="UP000286641"/>
    </source>
</evidence>
<name>A0A3Q7NL34_CALUR</name>
<organism evidence="13 14">
    <name type="scientific">Callorhinus ursinus</name>
    <name type="common">Northern fur seal</name>
    <dbReference type="NCBI Taxonomy" id="34884"/>
    <lineage>
        <taxon>Eukaryota</taxon>
        <taxon>Metazoa</taxon>
        <taxon>Chordata</taxon>
        <taxon>Craniata</taxon>
        <taxon>Vertebrata</taxon>
        <taxon>Euteleostomi</taxon>
        <taxon>Mammalia</taxon>
        <taxon>Eutheria</taxon>
        <taxon>Laurasiatheria</taxon>
        <taxon>Carnivora</taxon>
        <taxon>Caniformia</taxon>
        <taxon>Pinnipedia</taxon>
        <taxon>Otariidae</taxon>
        <taxon>Callorhinus</taxon>
    </lineage>
</organism>
<sequence length="854" mass="96133">MGVRGLQGFVGSTCPHICTVVNFKELAERHRNKHPGGTPTIVVDAMCCLRYWYTPESWICGGQWREYFSALRDFVKTFTAVGIKLVFFFDGTVEQGKRDEWVRRRLKNSREISRVFHYIKSHKEQPGRNMFFIPSGLAIFTRFALKTLGQETLCSLQEADYEVASYGLQNNCLGVLGEDTDYLIYDTCPYFSIGDLCLESLSTVMLCREKLCESLNISLADLPLLACLLGNDIIPEGMFESFRYKCLSSYTSVKENFDKKGNIILAVADHISKVLRLHQGEKKLEEMLPLGPNKALFYKGVASYLLPGQISPWFFQKPKGLITLDKQVVSMNSDPESEQEVPMCTDPESKQGVPMCTDPESKQGVPMCTDPESKQGVPMCIDPESKQGVPICIDPETKQGVPMCIDPESKQGVHSKSKQEVPMCTHTEIKQKLRLGADPEFELEAPMCTDPAVKQQDLMNMEPEVKQVTMVSDPEILKVARAQHVQAESYLVYNIMSSGEIECSNTLEDALDQALPSQAFVYRPVRQRVYSLLLGDGRDGTSTCPTVKEWFVYSGNPLRHPDLVRPLQMNIPGGTPNLKSLWLNQEPGIQGRRLDALLGCFDLSSSREELQAVENPFKALCCLLIYLFVQVDTLCLEDLHAFIAQALCLQGKSTVQLADLQLDYIDPRAVQLGSLLVRGLTTLVLVNSACGFPWRMSDFMPWNVFDGKLFHQKYLQAEKGYTVEALVEQNRSRLTKFHTLKSVVCKACVKENRRIISRQLWRSHQPGRWGRQGSGSHRTSSGYSRAGQGQHWRDQGPGNRQYEPDHWRRHSSSSGQPDPPACLCVHLSWLKYRGRPVLTGLQMEGTESLSELCG</sequence>
<evidence type="ECO:0000256" key="2">
    <source>
        <dbReference type="ARBA" id="ARBA00009495"/>
    </source>
</evidence>
<dbReference type="RefSeq" id="XP_025722295.1">
    <property type="nucleotide sequence ID" value="XM_025866510.1"/>
</dbReference>
<evidence type="ECO:0000256" key="7">
    <source>
        <dbReference type="ARBA" id="ARBA00023242"/>
    </source>
</evidence>
<dbReference type="PANTHER" id="PTHR15976:SF17">
    <property type="entry name" value="CONSTITUTIVE COACTIVATOR OF PEROXISOME PROLIFERATOR-ACTIVATED RECEPTOR GAMMA"/>
    <property type="match status" value="1"/>
</dbReference>
<dbReference type="SUPFAM" id="SSF88723">
    <property type="entry name" value="PIN domain-like"/>
    <property type="match status" value="1"/>
</dbReference>
<gene>
    <name evidence="14" type="primary">LOC112819556</name>
</gene>
<dbReference type="Proteomes" id="UP000286641">
    <property type="component" value="Unplaced"/>
</dbReference>
<dbReference type="InterPro" id="IPR029060">
    <property type="entry name" value="PIN-like_dom_sf"/>
</dbReference>
<keyword evidence="13" id="KW-1185">Reference proteome</keyword>
<evidence type="ECO:0000256" key="12">
    <source>
        <dbReference type="SAM" id="MobiDB-lite"/>
    </source>
</evidence>
<evidence type="ECO:0000256" key="10">
    <source>
        <dbReference type="ARBA" id="ARBA00067859"/>
    </source>
</evidence>
<dbReference type="AlphaFoldDB" id="A0A3Q7NL34"/>
<proteinExistence type="inferred from homology"/>
<keyword evidence="5" id="KW-0010">Activator</keyword>
<comment type="function">
    <text evidence="8">Functions as a transactivator of PPARG and ESR1. Functions in adipogenesis through PPARG activation.</text>
</comment>
<dbReference type="GO" id="GO:0035357">
    <property type="term" value="P:peroxisome proliferator activated receptor signaling pathway"/>
    <property type="evidence" value="ECO:0007669"/>
    <property type="project" value="TreeGrafter"/>
</dbReference>
<comment type="subcellular location">
    <subcellularLocation>
        <location evidence="1">Nucleus</location>
    </subcellularLocation>
</comment>
<keyword evidence="4" id="KW-0805">Transcription regulation</keyword>
<dbReference type="FunFam" id="3.40.50.1010:FF:000013">
    <property type="entry name" value="Constitutive coactivator of peroxisome proliferator-activated receptor gamma"/>
    <property type="match status" value="1"/>
</dbReference>
<dbReference type="GO" id="GO:0005634">
    <property type="term" value="C:nucleus"/>
    <property type="evidence" value="ECO:0007669"/>
    <property type="project" value="UniProtKB-SubCell"/>
</dbReference>
<dbReference type="PANTHER" id="PTHR15976">
    <property type="entry name" value="CONSTITUTIVE COACTIVATOR OF PEROXISOME PROLIFERATOR-ACTIVATED RECEPTOR GAMMA"/>
    <property type="match status" value="1"/>
</dbReference>
<dbReference type="CDD" id="cd18672">
    <property type="entry name" value="PIN_FAM120B-like"/>
    <property type="match status" value="1"/>
</dbReference>
<evidence type="ECO:0000256" key="6">
    <source>
        <dbReference type="ARBA" id="ARBA00023163"/>
    </source>
</evidence>
<dbReference type="Gene3D" id="3.40.50.1010">
    <property type="entry name" value="5'-nuclease"/>
    <property type="match status" value="1"/>
</dbReference>
<evidence type="ECO:0000256" key="8">
    <source>
        <dbReference type="ARBA" id="ARBA00057492"/>
    </source>
</evidence>